<evidence type="ECO:0000256" key="2">
    <source>
        <dbReference type="ARBA" id="ARBA00022679"/>
    </source>
</evidence>
<sequence length="270" mass="30334">MRTISQLISEIEGLHIKPTDTVMIHTSLRAIGEIENGAEGLIKAFTEYLKDGLLLIPTHTWAFINGDGPTLDLIQPTTCIGALPNIAASHPLGRRSYHPTHSMAAFGRRAEEYIRGEENSDTPGSPEGCWGRLYKEGAKILLIGVGQERNTFLHSVEEMNHTPLRLSQEKKHLFIRNEDGTMTERYSYVHYNPYCSHISENYVKFEPYFYQGEALAYGILGNAKVQVCDARKCAEIMMAISNHCDFDLCIDDTPIPFPVEELDNVLSMSK</sequence>
<dbReference type="EC" id="2.3.1.-" evidence="4"/>
<evidence type="ECO:0000256" key="4">
    <source>
        <dbReference type="RuleBase" id="RU365031"/>
    </source>
</evidence>
<dbReference type="GO" id="GO:0046677">
    <property type="term" value="P:response to antibiotic"/>
    <property type="evidence" value="ECO:0007669"/>
    <property type="project" value="UniProtKB-KW"/>
</dbReference>
<comment type="catalytic activity">
    <reaction evidence="4">
        <text>a 2-deoxystreptamine antibiotic + acetyl-CoA = an N(3)-acetyl-2-deoxystreptamine antibiotic + CoA + H(+)</text>
        <dbReference type="Rhea" id="RHEA:12665"/>
        <dbReference type="ChEBI" id="CHEBI:15378"/>
        <dbReference type="ChEBI" id="CHEBI:57287"/>
        <dbReference type="ChEBI" id="CHEBI:57288"/>
        <dbReference type="ChEBI" id="CHEBI:57921"/>
        <dbReference type="ChEBI" id="CHEBI:77452"/>
        <dbReference type="EC" id="2.3.1.81"/>
    </reaction>
</comment>
<evidence type="ECO:0000313" key="5">
    <source>
        <dbReference type="EMBL" id="HCL03909.1"/>
    </source>
</evidence>
<dbReference type="Proteomes" id="UP000262969">
    <property type="component" value="Unassembled WGS sequence"/>
</dbReference>
<evidence type="ECO:0000256" key="3">
    <source>
        <dbReference type="ARBA" id="ARBA00023315"/>
    </source>
</evidence>
<accession>A0A3D2X9U7</accession>
<comment type="similarity">
    <text evidence="1 4">Belongs to the antibiotic N-acetyltransferase family.</text>
</comment>
<dbReference type="GO" id="GO:0046353">
    <property type="term" value="F:aminoglycoside 3-N-acetyltransferase activity"/>
    <property type="evidence" value="ECO:0007669"/>
    <property type="project" value="UniProtKB-EC"/>
</dbReference>
<comment type="caution">
    <text evidence="5">The sequence shown here is derived from an EMBL/GenBank/DDBJ whole genome shotgun (WGS) entry which is preliminary data.</text>
</comment>
<dbReference type="PANTHER" id="PTHR11104">
    <property type="entry name" value="AMINOGLYCOSIDE N3-ACETYLTRANSFERASE"/>
    <property type="match status" value="1"/>
</dbReference>
<dbReference type="PANTHER" id="PTHR11104:SF0">
    <property type="entry name" value="SPBETA PROPHAGE-DERIVED AMINOGLYCOSIDE N(3')-ACETYLTRANSFERASE-LIKE PROTEIN YOKD"/>
    <property type="match status" value="1"/>
</dbReference>
<evidence type="ECO:0000256" key="1">
    <source>
        <dbReference type="ARBA" id="ARBA00006383"/>
    </source>
</evidence>
<reference evidence="5 6" key="1">
    <citation type="journal article" date="2018" name="Nat. Biotechnol.">
        <title>A standardized bacterial taxonomy based on genome phylogeny substantially revises the tree of life.</title>
        <authorList>
            <person name="Parks D.H."/>
            <person name="Chuvochina M."/>
            <person name="Waite D.W."/>
            <person name="Rinke C."/>
            <person name="Skarshewski A."/>
            <person name="Chaumeil P.A."/>
            <person name="Hugenholtz P."/>
        </authorList>
    </citation>
    <scope>NUCLEOTIDE SEQUENCE [LARGE SCALE GENOMIC DNA]</scope>
    <source>
        <strain evidence="5">UBA11728</strain>
    </source>
</reference>
<name>A0A3D2X9U7_9FIRM</name>
<dbReference type="InterPro" id="IPR028345">
    <property type="entry name" value="Antibiotic_NAT-like"/>
</dbReference>
<keyword evidence="2 4" id="KW-0808">Transferase</keyword>
<protein>
    <recommendedName>
        <fullName evidence="4">Aminoglycoside N(3)-acetyltransferase</fullName>
        <ecNumber evidence="4">2.3.1.-</ecNumber>
    </recommendedName>
</protein>
<organism evidence="5 6">
    <name type="scientific">Lachnoclostridium phytofermentans</name>
    <dbReference type="NCBI Taxonomy" id="66219"/>
    <lineage>
        <taxon>Bacteria</taxon>
        <taxon>Bacillati</taxon>
        <taxon>Bacillota</taxon>
        <taxon>Clostridia</taxon>
        <taxon>Lachnospirales</taxon>
        <taxon>Lachnospiraceae</taxon>
    </lineage>
</organism>
<keyword evidence="4" id="KW-0046">Antibiotic resistance</keyword>
<evidence type="ECO:0000313" key="6">
    <source>
        <dbReference type="Proteomes" id="UP000262969"/>
    </source>
</evidence>
<dbReference type="EMBL" id="DPVV01000529">
    <property type="protein sequence ID" value="HCL03909.1"/>
    <property type="molecule type" value="Genomic_DNA"/>
</dbReference>
<dbReference type="SUPFAM" id="SSF110710">
    <property type="entry name" value="TTHA0583/YokD-like"/>
    <property type="match status" value="1"/>
</dbReference>
<proteinExistence type="inferred from homology"/>
<dbReference type="AlphaFoldDB" id="A0A3D2X9U7"/>
<keyword evidence="3 4" id="KW-0012">Acyltransferase</keyword>
<gene>
    <name evidence="5" type="ORF">DHW61_16130</name>
</gene>
<dbReference type="Pfam" id="PF02522">
    <property type="entry name" value="Antibiotic_NAT"/>
    <property type="match status" value="1"/>
</dbReference>
<dbReference type="InterPro" id="IPR003679">
    <property type="entry name" value="Amioglycoside_AcTrfase"/>
</dbReference>